<evidence type="ECO:0000256" key="10">
    <source>
        <dbReference type="ARBA" id="ARBA00022729"/>
    </source>
</evidence>
<evidence type="ECO:0000259" key="22">
    <source>
        <dbReference type="SMART" id="SM00936"/>
    </source>
</evidence>
<evidence type="ECO:0000256" key="13">
    <source>
        <dbReference type="ARBA" id="ARBA00022984"/>
    </source>
</evidence>
<dbReference type="InterPro" id="IPR012907">
    <property type="entry name" value="Peptidase_S11_C"/>
</dbReference>
<keyword evidence="14" id="KW-0472">Membrane</keyword>
<feature type="signal peptide" evidence="21">
    <location>
        <begin position="1"/>
        <end position="26"/>
    </location>
</feature>
<dbReference type="Gene3D" id="3.40.710.10">
    <property type="entry name" value="DD-peptidase/beta-lactamase superfamily"/>
    <property type="match status" value="1"/>
</dbReference>
<keyword evidence="13" id="KW-0573">Peptidoglycan synthesis</keyword>
<dbReference type="EMBL" id="LDOU01000006">
    <property type="protein sequence ID" value="KLV10649.1"/>
    <property type="molecule type" value="Genomic_DNA"/>
</dbReference>
<evidence type="ECO:0000313" key="24">
    <source>
        <dbReference type="Proteomes" id="UP000035909"/>
    </source>
</evidence>
<dbReference type="Pfam" id="PF00768">
    <property type="entry name" value="Peptidase_S11"/>
    <property type="match status" value="1"/>
</dbReference>
<comment type="function">
    <text evidence="1">Removes C-terminal D-alanyl residues from sugar-peptide cell wall precursors.</text>
</comment>
<dbReference type="GO" id="GO:0006508">
    <property type="term" value="P:proteolysis"/>
    <property type="evidence" value="ECO:0007669"/>
    <property type="project" value="UniProtKB-KW"/>
</dbReference>
<dbReference type="SMART" id="SM00936">
    <property type="entry name" value="PBP5_C"/>
    <property type="match status" value="1"/>
</dbReference>
<keyword evidence="15" id="KW-0961">Cell wall biogenesis/degradation</keyword>
<evidence type="ECO:0000256" key="21">
    <source>
        <dbReference type="SAM" id="SignalP"/>
    </source>
</evidence>
<comment type="subcellular location">
    <subcellularLocation>
        <location evidence="2">Cell inner membrane</location>
        <topology evidence="2">Peripheral membrane protein</topology>
    </subcellularLocation>
</comment>
<dbReference type="AlphaFoldDB" id="A0A0J1HGC8"/>
<dbReference type="PANTHER" id="PTHR21581">
    <property type="entry name" value="D-ALANYL-D-ALANINE CARBOXYPEPTIDASE"/>
    <property type="match status" value="1"/>
</dbReference>
<keyword evidence="7" id="KW-0997">Cell inner membrane</keyword>
<keyword evidence="6" id="KW-1003">Cell membrane</keyword>
<feature type="active site" description="Acyl-ester intermediate" evidence="18">
    <location>
        <position position="64"/>
    </location>
</feature>
<evidence type="ECO:0000256" key="12">
    <source>
        <dbReference type="ARBA" id="ARBA00022960"/>
    </source>
</evidence>
<evidence type="ECO:0000256" key="3">
    <source>
        <dbReference type="ARBA" id="ARBA00004752"/>
    </source>
</evidence>
<dbReference type="UniPathway" id="UPA00219"/>
<comment type="pathway">
    <text evidence="3">Cell wall biogenesis; peptidoglycan biosynthesis.</text>
</comment>
<gene>
    <name evidence="23" type="ORF">ABT57_07065</name>
</gene>
<dbReference type="GO" id="GO:0009002">
    <property type="term" value="F:serine-type D-Ala-D-Ala carboxypeptidase activity"/>
    <property type="evidence" value="ECO:0007669"/>
    <property type="project" value="UniProtKB-EC"/>
</dbReference>
<dbReference type="SUPFAM" id="SSF56601">
    <property type="entry name" value="beta-lactamase/transpeptidase-like"/>
    <property type="match status" value="1"/>
</dbReference>
<dbReference type="InterPro" id="IPR037167">
    <property type="entry name" value="Peptidase_S11_C_sf"/>
</dbReference>
<sequence>MFNTFRKPLLLLLSAFAASLPVLSQAEPLPTPPEIAAKAWVLMSYESGQVIAGENIHKQHAPASLVKIMTSYVVGQELKAGHIATDDLVVISENAWGQKFPGSSKMFLNVGDQVSVDDLNHGVIISSGNDATVALAEHVAGHQSAFIEMMNRHAEKLGMKDSYFTNPHGLDSDDQFITAYDMAVLTRAFIRDLPNVYPIFKQKSFTFGKIKQGNRNGLLWDTTLNVDGVKTGYTKEAGYSLVSSAEQNGQRLIAVVLGTQSSSSRQSESKKLLTWGFRFYQDIHPQFSGKELAPLRVWYGSPSSINLEVEEGGTITVPRRERKNITYTITYDHNLEAPVEVGQTVGKVEWYLNDEVIAERPLLAKEASEKAPWYKSMVDVVWRPINEWFSSQDWEPKPVTEQ</sequence>
<evidence type="ECO:0000256" key="6">
    <source>
        <dbReference type="ARBA" id="ARBA00022475"/>
    </source>
</evidence>
<dbReference type="PATRIC" id="fig|320778.3.peg.1523"/>
<evidence type="ECO:0000313" key="23">
    <source>
        <dbReference type="EMBL" id="KLV10649.1"/>
    </source>
</evidence>
<feature type="active site" description="Proton acceptor" evidence="18">
    <location>
        <position position="67"/>
    </location>
</feature>
<dbReference type="Proteomes" id="UP000035909">
    <property type="component" value="Unassembled WGS sequence"/>
</dbReference>
<keyword evidence="8 23" id="KW-0121">Carboxypeptidase</keyword>
<keyword evidence="9" id="KW-0645">Protease</keyword>
<comment type="pathway">
    <text evidence="17">Glycan biosynthesis.</text>
</comment>
<accession>A0A0J1HGC8</accession>
<dbReference type="GO" id="GO:0009252">
    <property type="term" value="P:peptidoglycan biosynthetic process"/>
    <property type="evidence" value="ECO:0007669"/>
    <property type="project" value="UniProtKB-UniPathway"/>
</dbReference>
<dbReference type="InterPro" id="IPR018044">
    <property type="entry name" value="Peptidase_S11"/>
</dbReference>
<comment type="caution">
    <text evidence="23">The sequence shown here is derived from an EMBL/GenBank/DDBJ whole genome shotgun (WGS) entry which is preliminary data.</text>
</comment>
<dbReference type="InterPro" id="IPR001967">
    <property type="entry name" value="Peptidase_S11_N"/>
</dbReference>
<evidence type="ECO:0000256" key="18">
    <source>
        <dbReference type="PIRSR" id="PIRSR618044-1"/>
    </source>
</evidence>
<dbReference type="GO" id="GO:0071555">
    <property type="term" value="P:cell wall organization"/>
    <property type="evidence" value="ECO:0007669"/>
    <property type="project" value="UniProtKB-KW"/>
</dbReference>
<dbReference type="FunFam" id="3.40.710.10:FF:000001">
    <property type="entry name" value="D-alanyl-D-alanine serine-type carboxypeptidase"/>
    <property type="match status" value="1"/>
</dbReference>
<evidence type="ECO:0000256" key="17">
    <source>
        <dbReference type="ARBA" id="ARBA00060592"/>
    </source>
</evidence>
<evidence type="ECO:0000256" key="20">
    <source>
        <dbReference type="RuleBase" id="RU004016"/>
    </source>
</evidence>
<comment type="catalytic activity">
    <reaction evidence="16">
        <text>Preferential cleavage: (Ac)2-L-Lys-D-Ala-|-D-Ala. Also transpeptidation of peptidyl-alanyl moieties that are N-acyl substituents of D-alanine.</text>
        <dbReference type="EC" id="3.4.16.4"/>
    </reaction>
</comment>
<keyword evidence="12" id="KW-0133">Cell shape</keyword>
<dbReference type="InterPro" id="IPR015956">
    <property type="entry name" value="Peniciliin-bd_prot_C_sf"/>
</dbReference>
<dbReference type="InterPro" id="IPR012338">
    <property type="entry name" value="Beta-lactam/transpept-like"/>
</dbReference>
<dbReference type="EC" id="3.4.16.4" evidence="5"/>
<name>A0A0J1HGC8_9GAMM</name>
<dbReference type="GO" id="GO:0008658">
    <property type="term" value="F:penicillin binding"/>
    <property type="evidence" value="ECO:0007669"/>
    <property type="project" value="UniProtKB-ARBA"/>
</dbReference>
<keyword evidence="10 21" id="KW-0732">Signal</keyword>
<feature type="domain" description="Peptidase S11 D-Ala-D-Ala carboxypeptidase A C-terminal" evidence="22">
    <location>
        <begin position="280"/>
        <end position="370"/>
    </location>
</feature>
<evidence type="ECO:0000256" key="16">
    <source>
        <dbReference type="ARBA" id="ARBA00034000"/>
    </source>
</evidence>
<evidence type="ECO:0000256" key="11">
    <source>
        <dbReference type="ARBA" id="ARBA00022801"/>
    </source>
</evidence>
<dbReference type="PANTHER" id="PTHR21581:SF6">
    <property type="entry name" value="TRAFFICKING PROTEIN PARTICLE COMPLEX SUBUNIT 12"/>
    <property type="match status" value="1"/>
</dbReference>
<dbReference type="PRINTS" id="PR00725">
    <property type="entry name" value="DADACBPTASE1"/>
</dbReference>
<dbReference type="Pfam" id="PF07943">
    <property type="entry name" value="PBP5_C"/>
    <property type="match status" value="1"/>
</dbReference>
<evidence type="ECO:0000256" key="15">
    <source>
        <dbReference type="ARBA" id="ARBA00023316"/>
    </source>
</evidence>
<dbReference type="STRING" id="320778.ABT57_07065"/>
<evidence type="ECO:0000256" key="19">
    <source>
        <dbReference type="PIRSR" id="PIRSR618044-2"/>
    </source>
</evidence>
<evidence type="ECO:0000256" key="1">
    <source>
        <dbReference type="ARBA" id="ARBA00003217"/>
    </source>
</evidence>
<proteinExistence type="inferred from homology"/>
<dbReference type="GO" id="GO:0008360">
    <property type="term" value="P:regulation of cell shape"/>
    <property type="evidence" value="ECO:0007669"/>
    <property type="project" value="UniProtKB-KW"/>
</dbReference>
<organism evidence="23 24">
    <name type="scientific">Photobacterium ganghwense</name>
    <dbReference type="NCBI Taxonomy" id="320778"/>
    <lineage>
        <taxon>Bacteria</taxon>
        <taxon>Pseudomonadati</taxon>
        <taxon>Pseudomonadota</taxon>
        <taxon>Gammaproteobacteria</taxon>
        <taxon>Vibrionales</taxon>
        <taxon>Vibrionaceae</taxon>
        <taxon>Photobacterium</taxon>
    </lineage>
</organism>
<dbReference type="Gene3D" id="2.60.410.10">
    <property type="entry name" value="D-Ala-D-Ala carboxypeptidase, C-terminal domain"/>
    <property type="match status" value="1"/>
</dbReference>
<dbReference type="SUPFAM" id="SSF69189">
    <property type="entry name" value="Penicillin-binding protein associated domain"/>
    <property type="match status" value="1"/>
</dbReference>
<feature type="active site" evidence="18">
    <location>
        <position position="127"/>
    </location>
</feature>
<feature type="binding site" evidence="19">
    <location>
        <position position="230"/>
    </location>
    <ligand>
        <name>substrate</name>
    </ligand>
</feature>
<protein>
    <recommendedName>
        <fullName evidence="5">serine-type D-Ala-D-Ala carboxypeptidase</fullName>
        <ecNumber evidence="5">3.4.16.4</ecNumber>
    </recommendedName>
</protein>
<keyword evidence="24" id="KW-1185">Reference proteome</keyword>
<dbReference type="GO" id="GO:0005886">
    <property type="term" value="C:plasma membrane"/>
    <property type="evidence" value="ECO:0007669"/>
    <property type="project" value="UniProtKB-SubCell"/>
</dbReference>
<keyword evidence="11" id="KW-0378">Hydrolase</keyword>
<reference evidence="23 24" key="1">
    <citation type="submission" date="2015-05" db="EMBL/GenBank/DDBJ databases">
        <title>Photobacterium galathea sp. nov.</title>
        <authorList>
            <person name="Machado H."/>
            <person name="Gram L."/>
        </authorList>
    </citation>
    <scope>NUCLEOTIDE SEQUENCE [LARGE SCALE GENOMIC DNA]</scope>
    <source>
        <strain evidence="23 24">DSM 22954</strain>
    </source>
</reference>
<evidence type="ECO:0000256" key="2">
    <source>
        <dbReference type="ARBA" id="ARBA00004417"/>
    </source>
</evidence>
<evidence type="ECO:0000256" key="14">
    <source>
        <dbReference type="ARBA" id="ARBA00023136"/>
    </source>
</evidence>
<evidence type="ECO:0000256" key="7">
    <source>
        <dbReference type="ARBA" id="ARBA00022519"/>
    </source>
</evidence>
<evidence type="ECO:0000256" key="4">
    <source>
        <dbReference type="ARBA" id="ARBA00007164"/>
    </source>
</evidence>
<comment type="similarity">
    <text evidence="4 20">Belongs to the peptidase S11 family.</text>
</comment>
<evidence type="ECO:0000256" key="5">
    <source>
        <dbReference type="ARBA" id="ARBA00012448"/>
    </source>
</evidence>
<feature type="chain" id="PRO_5005252448" description="serine-type D-Ala-D-Ala carboxypeptidase" evidence="21">
    <location>
        <begin position="27"/>
        <end position="402"/>
    </location>
</feature>
<evidence type="ECO:0000256" key="8">
    <source>
        <dbReference type="ARBA" id="ARBA00022645"/>
    </source>
</evidence>
<evidence type="ECO:0000256" key="9">
    <source>
        <dbReference type="ARBA" id="ARBA00022670"/>
    </source>
</evidence>